<evidence type="ECO:0000313" key="5">
    <source>
        <dbReference type="Proteomes" id="UP000738431"/>
    </source>
</evidence>
<dbReference type="EMBL" id="CP139781">
    <property type="protein sequence ID" value="WRQ87021.1"/>
    <property type="molecule type" value="Genomic_DNA"/>
</dbReference>
<reference evidence="4 5" key="2">
    <citation type="submission" date="2023-12" db="EMBL/GenBank/DDBJ databases">
        <title>Description of an unclassified Opitutus bacterium of Verrucomicrobiota.</title>
        <authorList>
            <person name="Zhang D.-F."/>
        </authorList>
    </citation>
    <scope>NUCLEOTIDE SEQUENCE [LARGE SCALE GENOMIC DNA]</scope>
    <source>
        <strain evidence="4 5">WL0086</strain>
    </source>
</reference>
<dbReference type="InterPro" id="IPR050463">
    <property type="entry name" value="Gfo/Idh/MocA_oxidrdct_glycsds"/>
</dbReference>
<feature type="domain" description="GFO/IDH/MocA-like oxidoreductase" evidence="3">
    <location>
        <begin position="135"/>
        <end position="278"/>
    </location>
</feature>
<dbReference type="Proteomes" id="UP000738431">
    <property type="component" value="Chromosome"/>
</dbReference>
<evidence type="ECO:0000313" key="4">
    <source>
        <dbReference type="EMBL" id="WRQ87021.1"/>
    </source>
</evidence>
<dbReference type="InterPro" id="IPR036291">
    <property type="entry name" value="NAD(P)-bd_dom_sf"/>
</dbReference>
<evidence type="ECO:0000259" key="2">
    <source>
        <dbReference type="Pfam" id="PF01408"/>
    </source>
</evidence>
<proteinExistence type="predicted"/>
<evidence type="ECO:0000256" key="1">
    <source>
        <dbReference type="ARBA" id="ARBA00023002"/>
    </source>
</evidence>
<accession>A0ABZ1C681</accession>
<dbReference type="SUPFAM" id="SSF55347">
    <property type="entry name" value="Glyceraldehyde-3-phosphate dehydrogenase-like, C-terminal domain"/>
    <property type="match status" value="1"/>
</dbReference>
<keyword evidence="5" id="KW-1185">Reference proteome</keyword>
<evidence type="ECO:0000259" key="3">
    <source>
        <dbReference type="Pfam" id="PF22725"/>
    </source>
</evidence>
<reference evidence="4 5" key="1">
    <citation type="submission" date="2021-08" db="EMBL/GenBank/DDBJ databases">
        <authorList>
            <person name="Zhang D."/>
            <person name="Zhang A."/>
            <person name="Wang L."/>
        </authorList>
    </citation>
    <scope>NUCLEOTIDE SEQUENCE [LARGE SCALE GENOMIC DNA]</scope>
    <source>
        <strain evidence="4 5">WL0086</strain>
    </source>
</reference>
<name>A0ABZ1C681_9BACT</name>
<dbReference type="PANTHER" id="PTHR43818:SF11">
    <property type="entry name" value="BCDNA.GH03377"/>
    <property type="match status" value="1"/>
</dbReference>
<dbReference type="RefSeq" id="WP_221029564.1">
    <property type="nucleotide sequence ID" value="NZ_CP139781.1"/>
</dbReference>
<dbReference type="InterPro" id="IPR055170">
    <property type="entry name" value="GFO_IDH_MocA-like_dom"/>
</dbReference>
<dbReference type="Gene3D" id="3.30.360.10">
    <property type="entry name" value="Dihydrodipicolinate Reductase, domain 2"/>
    <property type="match status" value="1"/>
</dbReference>
<dbReference type="InterPro" id="IPR000683">
    <property type="entry name" value="Gfo/Idh/MocA-like_OxRdtase_N"/>
</dbReference>
<dbReference type="Pfam" id="PF01408">
    <property type="entry name" value="GFO_IDH_MocA"/>
    <property type="match status" value="1"/>
</dbReference>
<dbReference type="PANTHER" id="PTHR43818">
    <property type="entry name" value="BCDNA.GH03377"/>
    <property type="match status" value="1"/>
</dbReference>
<dbReference type="Gene3D" id="3.40.50.720">
    <property type="entry name" value="NAD(P)-binding Rossmann-like Domain"/>
    <property type="match status" value="1"/>
</dbReference>
<sequence length="353" mass="38440">MPKKKSSFNVAVIGAGAIGLDHIRSFQQHPAATVAALAEVSPERGQEAVDTYNIPTLVTDYRELLKRDDIDVVSVALPNYLHASVGLEALKAGKHLMIDKPMATNAKDAAKLIAEAKKRRVRLMVGQNMRFSPEVQTARKLITDGKLGDVYHAKTAWTRRSGIPRIGSWFTQKQFAGGGCTYDIGVHALDRALFLMGEFDAAAVSGQTFSKLGPLGRGEGKWGKGEIDKKATFDVDDLSVALIKLKSGRTVLLEASWAAHLPQHDFFTSQVFGTDAGIMLNPLRLIRPGKQGYITEEVAASTPLVHENRMVHFIDVLLGKAEPYVTPAQSLAVQKILDGIYQSAATGREVRIK</sequence>
<protein>
    <submittedName>
        <fullName evidence="4">Gfo/Idh/MocA family oxidoreductase</fullName>
    </submittedName>
</protein>
<keyword evidence="1" id="KW-0560">Oxidoreductase</keyword>
<organism evidence="4 5">
    <name type="scientific">Actomonas aquatica</name>
    <dbReference type="NCBI Taxonomy" id="2866162"/>
    <lineage>
        <taxon>Bacteria</taxon>
        <taxon>Pseudomonadati</taxon>
        <taxon>Verrucomicrobiota</taxon>
        <taxon>Opitutia</taxon>
        <taxon>Opitutales</taxon>
        <taxon>Opitutaceae</taxon>
        <taxon>Actomonas</taxon>
    </lineage>
</organism>
<gene>
    <name evidence="4" type="ORF">K1X11_019580</name>
</gene>
<dbReference type="Pfam" id="PF22725">
    <property type="entry name" value="GFO_IDH_MocA_C3"/>
    <property type="match status" value="1"/>
</dbReference>
<dbReference type="SUPFAM" id="SSF51735">
    <property type="entry name" value="NAD(P)-binding Rossmann-fold domains"/>
    <property type="match status" value="1"/>
</dbReference>
<feature type="domain" description="Gfo/Idh/MocA-like oxidoreductase N-terminal" evidence="2">
    <location>
        <begin position="8"/>
        <end position="126"/>
    </location>
</feature>